<dbReference type="AlphaFoldDB" id="A0AAE0E183"/>
<dbReference type="Pfam" id="PF14111">
    <property type="entry name" value="DUF4283"/>
    <property type="match status" value="1"/>
</dbReference>
<dbReference type="Pfam" id="PF13456">
    <property type="entry name" value="RVT_3"/>
    <property type="match status" value="1"/>
</dbReference>
<dbReference type="InterPro" id="IPR052929">
    <property type="entry name" value="RNase_H-like_EbsB-rel"/>
</dbReference>
<dbReference type="GO" id="GO:0003676">
    <property type="term" value="F:nucleic acid binding"/>
    <property type="evidence" value="ECO:0007669"/>
    <property type="project" value="InterPro"/>
</dbReference>
<reference evidence="3" key="1">
    <citation type="journal article" date="2023" name="Plant J.">
        <title>Genome sequences and population genomics provide insights into the demographic history, inbreeding, and mutation load of two 'living fossil' tree species of Dipteronia.</title>
        <authorList>
            <person name="Feng Y."/>
            <person name="Comes H.P."/>
            <person name="Chen J."/>
            <person name="Zhu S."/>
            <person name="Lu R."/>
            <person name="Zhang X."/>
            <person name="Li P."/>
            <person name="Qiu J."/>
            <person name="Olsen K.M."/>
            <person name="Qiu Y."/>
        </authorList>
    </citation>
    <scope>NUCLEOTIDE SEQUENCE</scope>
    <source>
        <strain evidence="3">NBL</strain>
    </source>
</reference>
<dbReference type="EMBL" id="JANJYJ010000007">
    <property type="protein sequence ID" value="KAK3200635.1"/>
    <property type="molecule type" value="Genomic_DNA"/>
</dbReference>
<comment type="caution">
    <text evidence="3">The sequence shown here is derived from an EMBL/GenBank/DDBJ whole genome shotgun (WGS) entry which is preliminary data.</text>
</comment>
<gene>
    <name evidence="3" type="ORF">Dsin_024050</name>
</gene>
<protein>
    <recommendedName>
        <fullName evidence="5">DUF4283 domain-containing protein</fullName>
    </recommendedName>
</protein>
<organism evidence="3 4">
    <name type="scientific">Dipteronia sinensis</name>
    <dbReference type="NCBI Taxonomy" id="43782"/>
    <lineage>
        <taxon>Eukaryota</taxon>
        <taxon>Viridiplantae</taxon>
        <taxon>Streptophyta</taxon>
        <taxon>Embryophyta</taxon>
        <taxon>Tracheophyta</taxon>
        <taxon>Spermatophyta</taxon>
        <taxon>Magnoliopsida</taxon>
        <taxon>eudicotyledons</taxon>
        <taxon>Gunneridae</taxon>
        <taxon>Pentapetalae</taxon>
        <taxon>rosids</taxon>
        <taxon>malvids</taxon>
        <taxon>Sapindales</taxon>
        <taxon>Sapindaceae</taxon>
        <taxon>Hippocastanoideae</taxon>
        <taxon>Acereae</taxon>
        <taxon>Dipteronia</taxon>
    </lineage>
</organism>
<evidence type="ECO:0000259" key="1">
    <source>
        <dbReference type="Pfam" id="PF13456"/>
    </source>
</evidence>
<feature type="domain" description="DUF4283" evidence="2">
    <location>
        <begin position="14"/>
        <end position="87"/>
    </location>
</feature>
<dbReference type="PANTHER" id="PTHR47074:SF11">
    <property type="entry name" value="REVERSE TRANSCRIPTASE-LIKE PROTEIN"/>
    <property type="match status" value="1"/>
</dbReference>
<dbReference type="Proteomes" id="UP001281410">
    <property type="component" value="Unassembled WGS sequence"/>
</dbReference>
<sequence length="213" mass="23879">MPLRGELKDDGEKQLALRLVGKIISNKPMNHDAIMGVLPKIWATQEDFGIEVVASNTFSFTFKNHADRRRVLLEGPWSFDRALLVLEEPREKGDIKNMKFGKMGIGLIIRNSNGFVTAASAQPVFSPFSPQVIEALAIYKGILFAKDSWIMPLCIKSLLGSYPLWNVNFVPWLANKAAHGLAKYGLAIENDLFWLEDFPPIVGHAILEDFPKQ</sequence>
<evidence type="ECO:0008006" key="5">
    <source>
        <dbReference type="Google" id="ProtNLM"/>
    </source>
</evidence>
<dbReference type="PANTHER" id="PTHR47074">
    <property type="entry name" value="BNAC02G40300D PROTEIN"/>
    <property type="match status" value="1"/>
</dbReference>
<feature type="domain" description="RNase H type-1" evidence="1">
    <location>
        <begin position="100"/>
        <end position="156"/>
    </location>
</feature>
<evidence type="ECO:0000313" key="4">
    <source>
        <dbReference type="Proteomes" id="UP001281410"/>
    </source>
</evidence>
<evidence type="ECO:0000259" key="2">
    <source>
        <dbReference type="Pfam" id="PF14111"/>
    </source>
</evidence>
<evidence type="ECO:0000313" key="3">
    <source>
        <dbReference type="EMBL" id="KAK3200635.1"/>
    </source>
</evidence>
<proteinExistence type="predicted"/>
<keyword evidence="4" id="KW-1185">Reference proteome</keyword>
<name>A0AAE0E183_9ROSI</name>
<dbReference type="InterPro" id="IPR002156">
    <property type="entry name" value="RNaseH_domain"/>
</dbReference>
<dbReference type="InterPro" id="IPR025558">
    <property type="entry name" value="DUF4283"/>
</dbReference>
<dbReference type="GO" id="GO:0004523">
    <property type="term" value="F:RNA-DNA hybrid ribonuclease activity"/>
    <property type="evidence" value="ECO:0007669"/>
    <property type="project" value="InterPro"/>
</dbReference>
<accession>A0AAE0E183</accession>